<dbReference type="Proteomes" id="UP001162992">
    <property type="component" value="Chromosome 20"/>
</dbReference>
<dbReference type="EMBL" id="CM055111">
    <property type="protein sequence ID" value="KAJ7519934.1"/>
    <property type="molecule type" value="Genomic_DNA"/>
</dbReference>
<accession>A0ACC2AQV0</accession>
<protein>
    <submittedName>
        <fullName evidence="1">Uncharacterized protein</fullName>
    </submittedName>
</protein>
<evidence type="ECO:0000313" key="1">
    <source>
        <dbReference type="EMBL" id="KAJ7519934.1"/>
    </source>
</evidence>
<comment type="caution">
    <text evidence="1">The sequence shown here is derived from an EMBL/GenBank/DDBJ whole genome shotgun (WGS) entry which is preliminary data.</text>
</comment>
<proteinExistence type="predicted"/>
<sequence>MLFQYRSILFHFILSHVGVSLASKVSSKVSLVPSPGFPKFSATGIDLGKRRHKRLQVTSEPLQLLRSSIWGKIRIVQDNYKLLKRNNASCMTRCSLLFVEGVANAVSDGSLDGIQQIIRGVAFLNDSTGLTEVARKGLELYNEYSKLPDYDRAGLLGTTLGGWIYLTARPGVLIGALDAYVFAPVQDLVNRALGRRSWKRTDFIVGERIGEGSFGTVFAGALVPRGVEVDEALGRRRRRIEEYEGSKSFKKVILKKVKVGVQGAEECGEMEEWFNYRMRRAAPDACADFLGSFTADTTRGPFTEGGKWLVWKYEGDSTLADFMKARDFPENLGSVLFGGTLNKKDPLQRRGLIIKKIMREMITSLKKMHSTGIVHRDVKPSNLVLTNRGKLKLIDFGAATDLRVGKNYVPERGMLDPDYCPPELFVLPEKTPEPPPEPVAALLSPLIWQLNSPDLFDMYSAGVILLQMASVNLRTPVGFQSFKLEIAEVGYDLKKWRETTKLRPNLDVLDIDRGRGWDLATKLVCKRGVLRRGRLSAAAALRHPYFLLGGDQAATMLSKITLSK</sequence>
<gene>
    <name evidence="1" type="ORF">O6H91_20G060400</name>
</gene>
<reference evidence="2" key="1">
    <citation type="journal article" date="2024" name="Proc. Natl. Acad. Sci. U.S.A.">
        <title>Extraordinary preservation of gene collinearity over three hundred million years revealed in homosporous lycophytes.</title>
        <authorList>
            <person name="Li C."/>
            <person name="Wickell D."/>
            <person name="Kuo L.Y."/>
            <person name="Chen X."/>
            <person name="Nie B."/>
            <person name="Liao X."/>
            <person name="Peng D."/>
            <person name="Ji J."/>
            <person name="Jenkins J."/>
            <person name="Williams M."/>
            <person name="Shu S."/>
            <person name="Plott C."/>
            <person name="Barry K."/>
            <person name="Rajasekar S."/>
            <person name="Grimwood J."/>
            <person name="Han X."/>
            <person name="Sun S."/>
            <person name="Hou Z."/>
            <person name="He W."/>
            <person name="Dai G."/>
            <person name="Sun C."/>
            <person name="Schmutz J."/>
            <person name="Leebens-Mack J.H."/>
            <person name="Li F.W."/>
            <person name="Wang L."/>
        </authorList>
    </citation>
    <scope>NUCLEOTIDE SEQUENCE [LARGE SCALE GENOMIC DNA]</scope>
    <source>
        <strain evidence="2">cv. PW_Plant_1</strain>
    </source>
</reference>
<organism evidence="1 2">
    <name type="scientific">Diphasiastrum complanatum</name>
    <name type="common">Issler's clubmoss</name>
    <name type="synonym">Lycopodium complanatum</name>
    <dbReference type="NCBI Taxonomy" id="34168"/>
    <lineage>
        <taxon>Eukaryota</taxon>
        <taxon>Viridiplantae</taxon>
        <taxon>Streptophyta</taxon>
        <taxon>Embryophyta</taxon>
        <taxon>Tracheophyta</taxon>
        <taxon>Lycopodiopsida</taxon>
        <taxon>Lycopodiales</taxon>
        <taxon>Lycopodiaceae</taxon>
        <taxon>Lycopodioideae</taxon>
        <taxon>Diphasiastrum</taxon>
    </lineage>
</organism>
<evidence type="ECO:0000313" key="2">
    <source>
        <dbReference type="Proteomes" id="UP001162992"/>
    </source>
</evidence>
<keyword evidence="2" id="KW-1185">Reference proteome</keyword>
<name>A0ACC2AQV0_DIPCM</name>